<dbReference type="InterPro" id="IPR036527">
    <property type="entry name" value="SCP2_sterol-bd_dom_sf"/>
</dbReference>
<dbReference type="Pfam" id="PF02036">
    <property type="entry name" value="SCP2"/>
    <property type="match status" value="1"/>
</dbReference>
<evidence type="ECO:0000259" key="1">
    <source>
        <dbReference type="Pfam" id="PF02036"/>
    </source>
</evidence>
<dbReference type="Proteomes" id="UP001157946">
    <property type="component" value="Unassembled WGS sequence"/>
</dbReference>
<organism evidence="2 3">
    <name type="scientific">Laceyella tengchongensis</name>
    <dbReference type="NCBI Taxonomy" id="574699"/>
    <lineage>
        <taxon>Bacteria</taxon>
        <taxon>Bacillati</taxon>
        <taxon>Bacillota</taxon>
        <taxon>Bacilli</taxon>
        <taxon>Bacillales</taxon>
        <taxon>Thermoactinomycetaceae</taxon>
        <taxon>Laceyella</taxon>
    </lineage>
</organism>
<accession>A0AA45WK00</accession>
<dbReference type="InterPro" id="IPR003033">
    <property type="entry name" value="SCP2_sterol-bd_dom"/>
</dbReference>
<name>A0AA45WK00_9BACL</name>
<proteinExistence type="predicted"/>
<gene>
    <name evidence="2" type="ORF">SAMN06265361_101620</name>
</gene>
<dbReference type="AlphaFoldDB" id="A0AA45WK00"/>
<protein>
    <submittedName>
        <fullName evidence="2">Sterol carrier protein</fullName>
    </submittedName>
</protein>
<evidence type="ECO:0000313" key="2">
    <source>
        <dbReference type="EMBL" id="SMP05384.1"/>
    </source>
</evidence>
<reference evidence="2" key="1">
    <citation type="submission" date="2017-05" db="EMBL/GenBank/DDBJ databases">
        <authorList>
            <person name="Varghese N."/>
            <person name="Submissions S."/>
        </authorList>
    </citation>
    <scope>NUCLEOTIDE SEQUENCE</scope>
    <source>
        <strain evidence="2">DSM 45262</strain>
    </source>
</reference>
<feature type="domain" description="SCP2" evidence="1">
    <location>
        <begin position="16"/>
        <end position="103"/>
    </location>
</feature>
<evidence type="ECO:0000313" key="3">
    <source>
        <dbReference type="Proteomes" id="UP001157946"/>
    </source>
</evidence>
<dbReference type="EMBL" id="FXTU01000001">
    <property type="protein sequence ID" value="SMP05384.1"/>
    <property type="molecule type" value="Genomic_DNA"/>
</dbReference>
<dbReference type="RefSeq" id="WP_284723943.1">
    <property type="nucleotide sequence ID" value="NZ_FXTU01000001.1"/>
</dbReference>
<dbReference type="PANTHER" id="PTHR10094:SF25">
    <property type="entry name" value="SCP2 STEROL-BINDING DOMAIN-CONTAINING PROTEIN 1"/>
    <property type="match status" value="1"/>
</dbReference>
<dbReference type="PANTHER" id="PTHR10094">
    <property type="entry name" value="STEROL CARRIER PROTEIN 2 SCP-2 FAMILY PROTEIN"/>
    <property type="match status" value="1"/>
</dbReference>
<comment type="caution">
    <text evidence="2">The sequence shown here is derived from an EMBL/GenBank/DDBJ whole genome shotgun (WGS) entry which is preliminary data.</text>
</comment>
<dbReference type="SUPFAM" id="SSF55718">
    <property type="entry name" value="SCP-like"/>
    <property type="match status" value="1"/>
</dbReference>
<keyword evidence="3" id="KW-1185">Reference proteome</keyword>
<dbReference type="GO" id="GO:0005829">
    <property type="term" value="C:cytosol"/>
    <property type="evidence" value="ECO:0007669"/>
    <property type="project" value="TreeGrafter"/>
</dbReference>
<dbReference type="Gene3D" id="3.30.1050.10">
    <property type="entry name" value="SCP2 sterol-binding domain"/>
    <property type="match status" value="1"/>
</dbReference>
<sequence>MELIRIFTSMAEKINQDPTGISHLNDVYQLEVTSGIYQVRFADGQAEWAEGNKWEPTCSLQIKDEDLLKLVTGKLGATTAVMMGKLKVKGSIEAALRLQKVLKHYAS</sequence>